<reference evidence="4" key="1">
    <citation type="submission" date="2023-04" db="EMBL/GenBank/DDBJ databases">
        <title>Candida boidinii NBRC 10035.</title>
        <authorList>
            <person name="Ichikawa N."/>
            <person name="Sato H."/>
            <person name="Tonouchi N."/>
        </authorList>
    </citation>
    <scope>NUCLEOTIDE SEQUENCE</scope>
    <source>
        <strain evidence="4">NBRC 10035</strain>
    </source>
</reference>
<keyword evidence="2" id="KW-0539">Nucleus</keyword>
<evidence type="ECO:0000256" key="2">
    <source>
        <dbReference type="ARBA" id="ARBA00023242"/>
    </source>
</evidence>
<dbReference type="PANTHER" id="PTHR37534:SF15">
    <property type="entry name" value="ZN(II)2CYS6 TRANSCRIPTION FACTOR (EUROFUNG)"/>
    <property type="match status" value="1"/>
</dbReference>
<dbReference type="Proteomes" id="UP001165120">
    <property type="component" value="Unassembled WGS sequence"/>
</dbReference>
<feature type="compositionally biased region" description="Basic and acidic residues" evidence="3">
    <location>
        <begin position="85"/>
        <end position="96"/>
    </location>
</feature>
<feature type="region of interest" description="Disordered" evidence="3">
    <location>
        <begin position="15"/>
        <end position="56"/>
    </location>
</feature>
<protein>
    <submittedName>
        <fullName evidence="4">Unnamed protein product</fullName>
    </submittedName>
</protein>
<comment type="subcellular location">
    <subcellularLocation>
        <location evidence="1">Nucleus</location>
    </subcellularLocation>
</comment>
<proteinExistence type="predicted"/>
<gene>
    <name evidence="4" type="ORF">Cboi02_000641500</name>
</gene>
<feature type="compositionally biased region" description="Low complexity" evidence="3">
    <location>
        <begin position="39"/>
        <end position="56"/>
    </location>
</feature>
<feature type="compositionally biased region" description="Acidic residues" evidence="3">
    <location>
        <begin position="423"/>
        <end position="463"/>
    </location>
</feature>
<evidence type="ECO:0000313" key="5">
    <source>
        <dbReference type="Proteomes" id="UP001165120"/>
    </source>
</evidence>
<accession>A0A9W6T7M8</accession>
<dbReference type="Pfam" id="PF11951">
    <property type="entry name" value="Fungal_trans_2"/>
    <property type="match status" value="1"/>
</dbReference>
<keyword evidence="5" id="KW-1185">Reference proteome</keyword>
<dbReference type="GO" id="GO:0005634">
    <property type="term" value="C:nucleus"/>
    <property type="evidence" value="ECO:0007669"/>
    <property type="project" value="UniProtKB-SubCell"/>
</dbReference>
<feature type="region of interest" description="Disordered" evidence="3">
    <location>
        <begin position="85"/>
        <end position="104"/>
    </location>
</feature>
<feature type="compositionally biased region" description="Polar residues" evidence="3">
    <location>
        <begin position="303"/>
        <end position="312"/>
    </location>
</feature>
<evidence type="ECO:0000256" key="3">
    <source>
        <dbReference type="SAM" id="MobiDB-lite"/>
    </source>
</evidence>
<dbReference type="GO" id="GO:0003700">
    <property type="term" value="F:DNA-binding transcription factor activity"/>
    <property type="evidence" value="ECO:0007669"/>
    <property type="project" value="TreeGrafter"/>
</dbReference>
<name>A0A9W6T7M8_CANBO</name>
<feature type="compositionally biased region" description="Low complexity" evidence="3">
    <location>
        <begin position="20"/>
        <end position="29"/>
    </location>
</feature>
<evidence type="ECO:0000256" key="1">
    <source>
        <dbReference type="ARBA" id="ARBA00004123"/>
    </source>
</evidence>
<dbReference type="EMBL" id="BSXN01004080">
    <property type="protein sequence ID" value="GME80527.1"/>
    <property type="molecule type" value="Genomic_DNA"/>
</dbReference>
<dbReference type="InterPro" id="IPR021858">
    <property type="entry name" value="Fun_TF"/>
</dbReference>
<dbReference type="AlphaFoldDB" id="A0A9W6T7M8"/>
<dbReference type="GO" id="GO:0045944">
    <property type="term" value="P:positive regulation of transcription by RNA polymerase II"/>
    <property type="evidence" value="ECO:0007669"/>
    <property type="project" value="TreeGrafter"/>
</dbReference>
<dbReference type="GO" id="GO:0000976">
    <property type="term" value="F:transcription cis-regulatory region binding"/>
    <property type="evidence" value="ECO:0007669"/>
    <property type="project" value="TreeGrafter"/>
</dbReference>
<comment type="caution">
    <text evidence="4">The sequence shown here is derived from an EMBL/GenBank/DDBJ whole genome shotgun (WGS) entry which is preliminary data.</text>
</comment>
<sequence length="470" mass="52036">MNNNMIQNYFNDNAVSVEGNSNDNNNNNDHANDHDNRNDSNPQINNANNEYSSTNNENSIISSFNYNNFTNNMIDYYNIDPKGEKSGKRSVDDNHGHYNNHSDSNEFTITELNEVGNGNNNTNHGLSSNAMVKSSPTLSHSSISSLGSRFEIKFPKSIELRDEHVRMLSAFDRYTCGIMSMKNGPTENPWRTLLLPLSQQYPVMFKAISAMTCFHVARGDSKLRSQGMKHMKNAIVDLVHGLSEKSIPPDVALATCLALAISESWDRHISTGIAHLKGARTMILQALNLISNNNGRLSITKYGSDSGNNSVDGNRSRKNSFNNFSYSNGGGNNNKFEELTNNSTITDIDSDIAKDENSLVRSHGLVRNDSIGSELSINSSVSSIGGLISPNNKAEAKIPREFQFLFNAWVYFDVLARMTSDSDDIDIEDDDDDDDDDEDDDDEDDGEDGNDDEGSNSEYTDADVDVHNEG</sequence>
<organism evidence="4 5">
    <name type="scientific">Candida boidinii</name>
    <name type="common">Yeast</name>
    <dbReference type="NCBI Taxonomy" id="5477"/>
    <lineage>
        <taxon>Eukaryota</taxon>
        <taxon>Fungi</taxon>
        <taxon>Dikarya</taxon>
        <taxon>Ascomycota</taxon>
        <taxon>Saccharomycotina</taxon>
        <taxon>Pichiomycetes</taxon>
        <taxon>Pichiales</taxon>
        <taxon>Pichiaceae</taxon>
        <taxon>Ogataea</taxon>
        <taxon>Ogataea/Candida clade</taxon>
    </lineage>
</organism>
<dbReference type="PANTHER" id="PTHR37534">
    <property type="entry name" value="TRANSCRIPTIONAL ACTIVATOR PROTEIN UGA3"/>
    <property type="match status" value="1"/>
</dbReference>
<evidence type="ECO:0000313" key="4">
    <source>
        <dbReference type="EMBL" id="GME80527.1"/>
    </source>
</evidence>
<feature type="region of interest" description="Disordered" evidence="3">
    <location>
        <begin position="423"/>
        <end position="470"/>
    </location>
</feature>
<feature type="region of interest" description="Disordered" evidence="3">
    <location>
        <begin position="303"/>
        <end position="327"/>
    </location>
</feature>